<evidence type="ECO:0000256" key="5">
    <source>
        <dbReference type="ARBA" id="ARBA00023136"/>
    </source>
</evidence>
<dbReference type="PANTHER" id="PTHR34187:SF2">
    <property type="entry name" value="DUF202 DOMAIN-CONTAINING PROTEIN"/>
    <property type="match status" value="1"/>
</dbReference>
<evidence type="ECO:0000313" key="9">
    <source>
        <dbReference type="EMBL" id="KAF7370834.1"/>
    </source>
</evidence>
<evidence type="ECO:0000256" key="1">
    <source>
        <dbReference type="ARBA" id="ARBA00004651"/>
    </source>
</evidence>
<sequence>MGSQGCQNSEFSEHASASRSSSPASPLVRRQTVPRRTVFTRLSRTMSQILDKEIRPPSATLAPPAFPQEHPDVDDLPPAIPRIPNGSRPSPSGSSEIEPSLLERLKITLLLENSGSVARDHLASERTFLAYVRTSLAIASTGVALVQLFTISTDTTSDNKTSFLPTTQRIQAWARPLGATMVCFGLVVLTFGTIRYFRIQSALIQGMFPVARLTAASITFVLATIVIIVFAIMLSARS</sequence>
<dbReference type="Pfam" id="PF02656">
    <property type="entry name" value="DUF202"/>
    <property type="match status" value="1"/>
</dbReference>
<evidence type="ECO:0000256" key="3">
    <source>
        <dbReference type="ARBA" id="ARBA00022692"/>
    </source>
</evidence>
<comment type="caution">
    <text evidence="9">The sequence shown here is derived from an EMBL/GenBank/DDBJ whole genome shotgun (WGS) entry which is preliminary data.</text>
</comment>
<keyword evidence="5 7" id="KW-0472">Membrane</keyword>
<dbReference type="OrthoDB" id="199599at2759"/>
<feature type="domain" description="DUF202" evidence="8">
    <location>
        <begin position="119"/>
        <end position="201"/>
    </location>
</feature>
<dbReference type="GO" id="GO:0005886">
    <property type="term" value="C:plasma membrane"/>
    <property type="evidence" value="ECO:0007669"/>
    <property type="project" value="UniProtKB-SubCell"/>
</dbReference>
<evidence type="ECO:0000259" key="8">
    <source>
        <dbReference type="Pfam" id="PF02656"/>
    </source>
</evidence>
<keyword evidence="2" id="KW-1003">Cell membrane</keyword>
<comment type="subcellular location">
    <subcellularLocation>
        <location evidence="1">Cell membrane</location>
        <topology evidence="1">Multi-pass membrane protein</topology>
    </subcellularLocation>
</comment>
<keyword evidence="4 7" id="KW-1133">Transmembrane helix</keyword>
<feature type="region of interest" description="Disordered" evidence="6">
    <location>
        <begin position="1"/>
        <end position="97"/>
    </location>
</feature>
<keyword evidence="10" id="KW-1185">Reference proteome</keyword>
<feature type="transmembrane region" description="Helical" evidence="7">
    <location>
        <begin position="213"/>
        <end position="236"/>
    </location>
</feature>
<dbReference type="InterPro" id="IPR003807">
    <property type="entry name" value="DUF202"/>
</dbReference>
<reference evidence="9" key="1">
    <citation type="submission" date="2020-05" db="EMBL/GenBank/DDBJ databases">
        <title>Mycena genomes resolve the evolution of fungal bioluminescence.</title>
        <authorList>
            <person name="Tsai I.J."/>
        </authorList>
    </citation>
    <scope>NUCLEOTIDE SEQUENCE</scope>
    <source>
        <strain evidence="9">160909Yilan</strain>
    </source>
</reference>
<evidence type="ECO:0000256" key="4">
    <source>
        <dbReference type="ARBA" id="ARBA00022989"/>
    </source>
</evidence>
<keyword evidence="3 7" id="KW-0812">Transmembrane</keyword>
<evidence type="ECO:0000256" key="7">
    <source>
        <dbReference type="SAM" id="Phobius"/>
    </source>
</evidence>
<dbReference type="AlphaFoldDB" id="A0A8H6Z5B1"/>
<dbReference type="Proteomes" id="UP000623467">
    <property type="component" value="Unassembled WGS sequence"/>
</dbReference>
<evidence type="ECO:0000256" key="6">
    <source>
        <dbReference type="SAM" id="MobiDB-lite"/>
    </source>
</evidence>
<proteinExistence type="predicted"/>
<accession>A0A8H6Z5B1</accession>
<feature type="transmembrane region" description="Helical" evidence="7">
    <location>
        <begin position="128"/>
        <end position="152"/>
    </location>
</feature>
<feature type="transmembrane region" description="Helical" evidence="7">
    <location>
        <begin position="172"/>
        <end position="192"/>
    </location>
</feature>
<dbReference type="PANTHER" id="PTHR34187">
    <property type="entry name" value="FGR18P"/>
    <property type="match status" value="1"/>
</dbReference>
<dbReference type="EMBL" id="JACAZH010000004">
    <property type="protein sequence ID" value="KAF7370834.1"/>
    <property type="molecule type" value="Genomic_DNA"/>
</dbReference>
<feature type="compositionally biased region" description="Low complexity" evidence="6">
    <location>
        <begin position="14"/>
        <end position="26"/>
    </location>
</feature>
<evidence type="ECO:0000313" key="10">
    <source>
        <dbReference type="Proteomes" id="UP000623467"/>
    </source>
</evidence>
<protein>
    <submittedName>
        <fullName evidence="9">DUF202 domain-containing protein</fullName>
    </submittedName>
</protein>
<dbReference type="InterPro" id="IPR052053">
    <property type="entry name" value="IM_YidH-like"/>
</dbReference>
<evidence type="ECO:0000256" key="2">
    <source>
        <dbReference type="ARBA" id="ARBA00022475"/>
    </source>
</evidence>
<gene>
    <name evidence="9" type="ORF">MSAN_00717100</name>
</gene>
<organism evidence="9 10">
    <name type="scientific">Mycena sanguinolenta</name>
    <dbReference type="NCBI Taxonomy" id="230812"/>
    <lineage>
        <taxon>Eukaryota</taxon>
        <taxon>Fungi</taxon>
        <taxon>Dikarya</taxon>
        <taxon>Basidiomycota</taxon>
        <taxon>Agaricomycotina</taxon>
        <taxon>Agaricomycetes</taxon>
        <taxon>Agaricomycetidae</taxon>
        <taxon>Agaricales</taxon>
        <taxon>Marasmiineae</taxon>
        <taxon>Mycenaceae</taxon>
        <taxon>Mycena</taxon>
    </lineage>
</organism>
<feature type="compositionally biased region" description="Low complexity" evidence="6">
    <location>
        <begin position="82"/>
        <end position="97"/>
    </location>
</feature>
<name>A0A8H6Z5B1_9AGAR</name>